<sequence length="99" mass="10660">MLGTDVTLALNAFSARHPHVTVELVRLSWWTQARDILDGSVDVGLVRPPSTTPGWICCPCTPSTSPRSCRSPILGPATPKCRSQPWPTTPSAWAPGRPS</sequence>
<evidence type="ECO:0000259" key="2">
    <source>
        <dbReference type="Pfam" id="PF03466"/>
    </source>
</evidence>
<comment type="caution">
    <text evidence="3">The sequence shown here is derived from an EMBL/GenBank/DDBJ whole genome shotgun (WGS) entry which is preliminary data.</text>
</comment>
<protein>
    <recommendedName>
        <fullName evidence="2">LysR substrate-binding domain-containing protein</fullName>
    </recommendedName>
</protein>
<dbReference type="SUPFAM" id="SSF53850">
    <property type="entry name" value="Periplasmic binding protein-like II"/>
    <property type="match status" value="1"/>
</dbReference>
<evidence type="ECO:0000313" key="3">
    <source>
        <dbReference type="EMBL" id="KUO06597.1"/>
    </source>
</evidence>
<reference evidence="3 4" key="1">
    <citation type="submission" date="2015-10" db="EMBL/GenBank/DDBJ databases">
        <title>Draft genome sequence of Streptomyces caeruleatus NRRL B-24802, type strain for the species Streptomyces caeruleatus.</title>
        <authorList>
            <person name="Ruckert C."/>
            <person name="Winkler A."/>
            <person name="Kalinowski J."/>
            <person name="Kampfer P."/>
            <person name="Glaeser S."/>
        </authorList>
    </citation>
    <scope>NUCLEOTIDE SEQUENCE [LARGE SCALE GENOMIC DNA]</scope>
    <source>
        <strain evidence="3 4">NRRL B-24802</strain>
    </source>
</reference>
<feature type="region of interest" description="Disordered" evidence="1">
    <location>
        <begin position="63"/>
        <end position="99"/>
    </location>
</feature>
<evidence type="ECO:0000313" key="4">
    <source>
        <dbReference type="Proteomes" id="UP000053429"/>
    </source>
</evidence>
<dbReference type="Pfam" id="PF03466">
    <property type="entry name" value="LysR_substrate"/>
    <property type="match status" value="1"/>
</dbReference>
<dbReference type="EMBL" id="LMWY01000001">
    <property type="protein sequence ID" value="KUO06597.1"/>
    <property type="molecule type" value="Genomic_DNA"/>
</dbReference>
<dbReference type="STRING" id="661399.AQJ67_01155"/>
<evidence type="ECO:0000256" key="1">
    <source>
        <dbReference type="SAM" id="MobiDB-lite"/>
    </source>
</evidence>
<dbReference type="OrthoDB" id="79118at2"/>
<keyword evidence="4" id="KW-1185">Reference proteome</keyword>
<dbReference type="RefSeq" id="WP_062716021.1">
    <property type="nucleotide sequence ID" value="NZ_KQ948924.1"/>
</dbReference>
<proteinExistence type="predicted"/>
<name>A0A101U9B6_9ACTN</name>
<feature type="domain" description="LysR substrate-binding" evidence="2">
    <location>
        <begin position="8"/>
        <end position="58"/>
    </location>
</feature>
<gene>
    <name evidence="3" type="ORF">AQJ67_01155</name>
</gene>
<dbReference type="AlphaFoldDB" id="A0A101U9B6"/>
<dbReference type="Gene3D" id="3.40.190.10">
    <property type="entry name" value="Periplasmic binding protein-like II"/>
    <property type="match status" value="1"/>
</dbReference>
<accession>A0A101U9B6</accession>
<feature type="compositionally biased region" description="Low complexity" evidence="1">
    <location>
        <begin position="63"/>
        <end position="72"/>
    </location>
</feature>
<organism evidence="3 4">
    <name type="scientific">Streptomyces caeruleatus</name>
    <dbReference type="NCBI Taxonomy" id="661399"/>
    <lineage>
        <taxon>Bacteria</taxon>
        <taxon>Bacillati</taxon>
        <taxon>Actinomycetota</taxon>
        <taxon>Actinomycetes</taxon>
        <taxon>Kitasatosporales</taxon>
        <taxon>Streptomycetaceae</taxon>
        <taxon>Streptomyces</taxon>
    </lineage>
</organism>
<dbReference type="Proteomes" id="UP000053429">
    <property type="component" value="Unassembled WGS sequence"/>
</dbReference>
<dbReference type="InterPro" id="IPR005119">
    <property type="entry name" value="LysR_subst-bd"/>
</dbReference>